<dbReference type="AlphaFoldDB" id="A0A2P2I333"/>
<dbReference type="InterPro" id="IPR009851">
    <property type="entry name" value="Mod_r"/>
</dbReference>
<evidence type="ECO:0000256" key="7">
    <source>
        <dbReference type="PROSITE-ProRule" id="PRU00646"/>
    </source>
</evidence>
<dbReference type="Gene3D" id="1.10.287.660">
    <property type="entry name" value="Helix hairpin bin"/>
    <property type="match status" value="1"/>
</dbReference>
<dbReference type="PROSITE" id="PS51314">
    <property type="entry name" value="VPS37_C"/>
    <property type="match status" value="1"/>
</dbReference>
<dbReference type="GO" id="GO:0000813">
    <property type="term" value="C:ESCRT I complex"/>
    <property type="evidence" value="ECO:0007669"/>
    <property type="project" value="UniProtKB-ARBA"/>
</dbReference>
<dbReference type="InterPro" id="IPR037202">
    <property type="entry name" value="ESCRT_assembly_dom"/>
</dbReference>
<dbReference type="InterPro" id="IPR029012">
    <property type="entry name" value="Helix_hairpin_bin_sf"/>
</dbReference>
<dbReference type="GO" id="GO:0006612">
    <property type="term" value="P:protein targeting to membrane"/>
    <property type="evidence" value="ECO:0007669"/>
    <property type="project" value="TreeGrafter"/>
</dbReference>
<organism evidence="9">
    <name type="scientific">Hirondellea gigas</name>
    <dbReference type="NCBI Taxonomy" id="1518452"/>
    <lineage>
        <taxon>Eukaryota</taxon>
        <taxon>Metazoa</taxon>
        <taxon>Ecdysozoa</taxon>
        <taxon>Arthropoda</taxon>
        <taxon>Crustacea</taxon>
        <taxon>Multicrustacea</taxon>
        <taxon>Malacostraca</taxon>
        <taxon>Eumalacostraca</taxon>
        <taxon>Peracarida</taxon>
        <taxon>Amphipoda</taxon>
        <taxon>Amphilochidea</taxon>
        <taxon>Lysianassida</taxon>
        <taxon>Lysianassidira</taxon>
        <taxon>Lysianassoidea</taxon>
        <taxon>Lysianassidae</taxon>
        <taxon>Hirondellea</taxon>
    </lineage>
</organism>
<proteinExistence type="evidence at transcript level"/>
<name>A0A2P2I333_9CRUS</name>
<dbReference type="EMBL" id="IACF01002805">
    <property type="protein sequence ID" value="LAB68444.1"/>
    <property type="molecule type" value="mRNA"/>
</dbReference>
<dbReference type="GO" id="GO:0031902">
    <property type="term" value="C:late endosome membrane"/>
    <property type="evidence" value="ECO:0007669"/>
    <property type="project" value="UniProtKB-SubCell"/>
</dbReference>
<reference evidence="9" key="1">
    <citation type="journal article" date="2018" name="Biosci. Biotechnol. Biochem.">
        <title>Polysaccharide hydrolase of the hadal zone amphipods Hirondellea gigas.</title>
        <authorList>
            <person name="Kobayashi H."/>
            <person name="Nagahama T."/>
            <person name="Arai W."/>
            <person name="Sasagawa Y."/>
            <person name="Umeda M."/>
            <person name="Hayashi T."/>
            <person name="Nikaido I."/>
            <person name="Watanabe H."/>
            <person name="Oguri K."/>
            <person name="Kitazato H."/>
            <person name="Fujioka K."/>
            <person name="Kido Y."/>
            <person name="Takami H."/>
        </authorList>
    </citation>
    <scope>NUCLEOTIDE SEQUENCE</scope>
    <source>
        <tissue evidence="9">Whole body</tissue>
    </source>
</reference>
<evidence type="ECO:0000256" key="3">
    <source>
        <dbReference type="ARBA" id="ARBA00022448"/>
    </source>
</evidence>
<dbReference type="SUPFAM" id="SSF140111">
    <property type="entry name" value="Endosomal sorting complex assembly domain"/>
    <property type="match status" value="1"/>
</dbReference>
<dbReference type="PANTHER" id="PTHR13678">
    <property type="entry name" value="VACUOLAR PROTEIN SORTING-ASSOCIATED PROTEIN 37"/>
    <property type="match status" value="1"/>
</dbReference>
<keyword evidence="5 7" id="KW-0653">Protein transport</keyword>
<protein>
    <submittedName>
        <fullName evidence="9">Vacuolar protein sorting-associated protein 37B-like</fullName>
    </submittedName>
</protein>
<evidence type="ECO:0000313" key="9">
    <source>
        <dbReference type="EMBL" id="LAB68444.1"/>
    </source>
</evidence>
<comment type="function">
    <text evidence="6">Component of the ESCRT-I complex, a regulator of vesicular trafficking process. Required for the sorting of endocytic ubiquitinated cargos into multivesicular bodies. May be involved in cell growth and differentiation.</text>
</comment>
<keyword evidence="3 7" id="KW-0813">Transport</keyword>
<feature type="domain" description="VPS37 C-terminal" evidence="8">
    <location>
        <begin position="86"/>
        <end position="175"/>
    </location>
</feature>
<dbReference type="PANTHER" id="PTHR13678:SF27">
    <property type="entry name" value="LD45836P"/>
    <property type="match status" value="1"/>
</dbReference>
<evidence type="ECO:0000256" key="6">
    <source>
        <dbReference type="ARBA" id="ARBA00025010"/>
    </source>
</evidence>
<dbReference type="Pfam" id="PF07200">
    <property type="entry name" value="Mod_r"/>
    <property type="match status" value="1"/>
</dbReference>
<comment type="similarity">
    <text evidence="2">Belongs to the VPS37 family.</text>
</comment>
<evidence type="ECO:0000256" key="5">
    <source>
        <dbReference type="ARBA" id="ARBA00022927"/>
    </source>
</evidence>
<dbReference type="GO" id="GO:0006623">
    <property type="term" value="P:protein targeting to vacuole"/>
    <property type="evidence" value="ECO:0007669"/>
    <property type="project" value="TreeGrafter"/>
</dbReference>
<evidence type="ECO:0000256" key="2">
    <source>
        <dbReference type="ARBA" id="ARBA00007617"/>
    </source>
</evidence>
<keyword evidence="4" id="KW-0967">Endosome</keyword>
<sequence length="213" mass="23534">MEPDNEAAMGLIRHLTSEELKGLMNDESRLSEMVADLPQVRLAAQEQEVLLASNKSLAEYNMSLEPKLTEGRQALIAAYEEASTLADRLTTMKASVDSSSGQYKPDTIQALLQTAAHEMEEETEKLIERLLEKDLTVDEFLSEFIEKRTTAHQRRIKAEKVADMISSGMLSNGITAPAPAGVTAPPYTQLPYPTASQQPLPYPTSYNMPMPGY</sequence>
<accession>A0A2P2I333</accession>
<evidence type="ECO:0000256" key="1">
    <source>
        <dbReference type="ARBA" id="ARBA00004633"/>
    </source>
</evidence>
<comment type="subcellular location">
    <subcellularLocation>
        <location evidence="1">Late endosome membrane</location>
        <topology evidence="1">Peripheral membrane protein</topology>
    </subcellularLocation>
</comment>
<evidence type="ECO:0000256" key="4">
    <source>
        <dbReference type="ARBA" id="ARBA00022753"/>
    </source>
</evidence>
<dbReference type="GO" id="GO:0043162">
    <property type="term" value="P:ubiquitin-dependent protein catabolic process via the multivesicular body sorting pathway"/>
    <property type="evidence" value="ECO:0007669"/>
    <property type="project" value="TreeGrafter"/>
</dbReference>
<evidence type="ECO:0000259" key="8">
    <source>
        <dbReference type="PROSITE" id="PS51314"/>
    </source>
</evidence>